<dbReference type="PROSITE" id="PS50089">
    <property type="entry name" value="ZF_RING_2"/>
    <property type="match status" value="1"/>
</dbReference>
<evidence type="ECO:0000256" key="4">
    <source>
        <dbReference type="PROSITE-ProRule" id="PRU00175"/>
    </source>
</evidence>
<dbReference type="PANTHER" id="PTHR45969:SF81">
    <property type="entry name" value="OS08G0157400 PROTEIN"/>
    <property type="match status" value="1"/>
</dbReference>
<dbReference type="GO" id="GO:0016567">
    <property type="term" value="P:protein ubiquitination"/>
    <property type="evidence" value="ECO:0007669"/>
    <property type="project" value="TreeGrafter"/>
</dbReference>
<dbReference type="InterPro" id="IPR001841">
    <property type="entry name" value="Znf_RING"/>
</dbReference>
<dbReference type="Proteomes" id="UP000694918">
    <property type="component" value="Unplaced"/>
</dbReference>
<dbReference type="AlphaFoldDB" id="A0AAJ6V040"/>
<dbReference type="GO" id="GO:0008270">
    <property type="term" value="F:zinc ion binding"/>
    <property type="evidence" value="ECO:0007669"/>
    <property type="project" value="UniProtKB-KW"/>
</dbReference>
<dbReference type="Gene3D" id="3.30.40.10">
    <property type="entry name" value="Zinc/RING finger domain, C3HC4 (zinc finger)"/>
    <property type="match status" value="1"/>
</dbReference>
<feature type="domain" description="RING-type" evidence="6">
    <location>
        <begin position="110"/>
        <end position="153"/>
    </location>
</feature>
<gene>
    <name evidence="8" type="primary">LOC105135103</name>
</gene>
<protein>
    <submittedName>
        <fullName evidence="8">E3 ubiquitin-protein ligase ATL59-like</fullName>
    </submittedName>
</protein>
<dbReference type="InterPro" id="IPR011016">
    <property type="entry name" value="Znf_RING-CH"/>
</dbReference>
<feature type="transmembrane region" description="Helical" evidence="5">
    <location>
        <begin position="20"/>
        <end position="41"/>
    </location>
</feature>
<evidence type="ECO:0000313" key="7">
    <source>
        <dbReference type="Proteomes" id="UP000694918"/>
    </source>
</evidence>
<evidence type="ECO:0000256" key="3">
    <source>
        <dbReference type="ARBA" id="ARBA00022833"/>
    </source>
</evidence>
<evidence type="ECO:0000259" key="6">
    <source>
        <dbReference type="PROSITE" id="PS50089"/>
    </source>
</evidence>
<evidence type="ECO:0000256" key="2">
    <source>
        <dbReference type="ARBA" id="ARBA00022771"/>
    </source>
</evidence>
<keyword evidence="1" id="KW-0479">Metal-binding</keyword>
<evidence type="ECO:0000313" key="8">
    <source>
        <dbReference type="RefSeq" id="XP_011038120.1"/>
    </source>
</evidence>
<dbReference type="KEGG" id="peu:105135103"/>
<keyword evidence="7" id="KW-1185">Reference proteome</keyword>
<dbReference type="SMART" id="SM00184">
    <property type="entry name" value="RING"/>
    <property type="match status" value="1"/>
</dbReference>
<keyword evidence="5" id="KW-1133">Transmembrane helix</keyword>
<reference evidence="8" key="1">
    <citation type="submission" date="2025-08" db="UniProtKB">
        <authorList>
            <consortium name="RefSeq"/>
        </authorList>
    </citation>
    <scope>IDENTIFICATION</scope>
</reference>
<name>A0AAJ6V040_POPEU</name>
<keyword evidence="5" id="KW-0472">Membrane</keyword>
<evidence type="ECO:0000256" key="1">
    <source>
        <dbReference type="ARBA" id="ARBA00022723"/>
    </source>
</evidence>
<dbReference type="PANTHER" id="PTHR45969">
    <property type="entry name" value="RING ZINC FINGER PROTEIN-RELATED"/>
    <property type="match status" value="1"/>
</dbReference>
<accession>A0AAJ6V040</accession>
<dbReference type="SUPFAM" id="SSF57850">
    <property type="entry name" value="RING/U-box"/>
    <property type="match status" value="1"/>
</dbReference>
<keyword evidence="5" id="KW-0812">Transmembrane</keyword>
<keyword evidence="2 4" id="KW-0863">Zinc-finger</keyword>
<dbReference type="SMART" id="SM00744">
    <property type="entry name" value="RINGv"/>
    <property type="match status" value="1"/>
</dbReference>
<dbReference type="GeneID" id="105135103"/>
<dbReference type="InterPro" id="IPR013083">
    <property type="entry name" value="Znf_RING/FYVE/PHD"/>
</dbReference>
<dbReference type="RefSeq" id="XP_011038120.1">
    <property type="nucleotide sequence ID" value="XM_011039818.1"/>
</dbReference>
<keyword evidence="3" id="KW-0862">Zinc</keyword>
<dbReference type="Pfam" id="PF13639">
    <property type="entry name" value="zf-RING_2"/>
    <property type="match status" value="1"/>
</dbReference>
<evidence type="ECO:0000256" key="5">
    <source>
        <dbReference type="SAM" id="Phobius"/>
    </source>
</evidence>
<dbReference type="GO" id="GO:0061630">
    <property type="term" value="F:ubiquitin protein ligase activity"/>
    <property type="evidence" value="ECO:0007669"/>
    <property type="project" value="TreeGrafter"/>
</dbReference>
<organism evidence="7 8">
    <name type="scientific">Populus euphratica</name>
    <name type="common">Euphrates poplar</name>
    <dbReference type="NCBI Taxonomy" id="75702"/>
    <lineage>
        <taxon>Eukaryota</taxon>
        <taxon>Viridiplantae</taxon>
        <taxon>Streptophyta</taxon>
        <taxon>Embryophyta</taxon>
        <taxon>Tracheophyta</taxon>
        <taxon>Spermatophyta</taxon>
        <taxon>Magnoliopsida</taxon>
        <taxon>eudicotyledons</taxon>
        <taxon>Gunneridae</taxon>
        <taxon>Pentapetalae</taxon>
        <taxon>rosids</taxon>
        <taxon>fabids</taxon>
        <taxon>Malpighiales</taxon>
        <taxon>Salicaceae</taxon>
        <taxon>Saliceae</taxon>
        <taxon>Populus</taxon>
    </lineage>
</organism>
<sequence length="183" mass="20761">MGIPSLVAVQMPKCFCFKFLVELLTFIKLVFLLTLTILRMFKPPQLLYNSGQDQDTTEGYVLLMDELCPSPISVPVSTLARLIKKKLKVIAYSSLLERSGKLEDDQERICPVCLDCIEGRDEVREPCNCSHVFHLKCLDSWVDQAHVTCPTCRSMLFPKNMGAAAMYLLAFQDSLTDEQVYLK</sequence>
<proteinExistence type="predicted"/>